<gene>
    <name evidence="2" type="ORF">CPELLU_LOCUS3286</name>
</gene>
<dbReference type="Proteomes" id="UP000789759">
    <property type="component" value="Unassembled WGS sequence"/>
</dbReference>
<reference evidence="2" key="1">
    <citation type="submission" date="2021-06" db="EMBL/GenBank/DDBJ databases">
        <authorList>
            <person name="Kallberg Y."/>
            <person name="Tangrot J."/>
            <person name="Rosling A."/>
        </authorList>
    </citation>
    <scope>NUCLEOTIDE SEQUENCE</scope>
    <source>
        <strain evidence="2">FL966</strain>
    </source>
</reference>
<comment type="caution">
    <text evidence="2">The sequence shown here is derived from an EMBL/GenBank/DDBJ whole genome shotgun (WGS) entry which is preliminary data.</text>
</comment>
<keyword evidence="3" id="KW-1185">Reference proteome</keyword>
<evidence type="ECO:0000313" key="3">
    <source>
        <dbReference type="Proteomes" id="UP000789759"/>
    </source>
</evidence>
<name>A0A9N9F9G3_9GLOM</name>
<accession>A0A9N9F9G3</accession>
<dbReference type="OrthoDB" id="2423519at2759"/>
<protein>
    <submittedName>
        <fullName evidence="2">16311_t:CDS:1</fullName>
    </submittedName>
</protein>
<feature type="region of interest" description="Disordered" evidence="1">
    <location>
        <begin position="223"/>
        <end position="246"/>
    </location>
</feature>
<proteinExistence type="predicted"/>
<feature type="compositionally biased region" description="Polar residues" evidence="1">
    <location>
        <begin position="223"/>
        <end position="239"/>
    </location>
</feature>
<dbReference type="EMBL" id="CAJVQA010001563">
    <property type="protein sequence ID" value="CAG8518880.1"/>
    <property type="molecule type" value="Genomic_DNA"/>
</dbReference>
<sequence>MAIEEFPISEERKDLNLISKTNINKLVKVESLTNMQKEEAALILEEFSELFSTRLDWLGYVAEVHHEIDMENAKPTRQAAYQVAPDEQNFLNKEIDKAKKATGVDNSTTGYGILYKVTWAYQNRYYSARRTKDSEDNSMNINKKYLMTHQNGLMKSWNSTVTMKHMTRVTLIISAWVIVNIGEIPTLTRESTITSRSTWKTLRNSDYKGIKNTHKLKKEKRTQYSSRFKPNDKIQSSPGHQYPGKYKELKYPKQTVKGSSGHETEPILFQLHKHPLGAHLQYVYSLK</sequence>
<dbReference type="AlphaFoldDB" id="A0A9N9F9G3"/>
<organism evidence="2 3">
    <name type="scientific">Cetraspora pellucida</name>
    <dbReference type="NCBI Taxonomy" id="1433469"/>
    <lineage>
        <taxon>Eukaryota</taxon>
        <taxon>Fungi</taxon>
        <taxon>Fungi incertae sedis</taxon>
        <taxon>Mucoromycota</taxon>
        <taxon>Glomeromycotina</taxon>
        <taxon>Glomeromycetes</taxon>
        <taxon>Diversisporales</taxon>
        <taxon>Gigasporaceae</taxon>
        <taxon>Cetraspora</taxon>
    </lineage>
</organism>
<evidence type="ECO:0000313" key="2">
    <source>
        <dbReference type="EMBL" id="CAG8518880.1"/>
    </source>
</evidence>
<evidence type="ECO:0000256" key="1">
    <source>
        <dbReference type="SAM" id="MobiDB-lite"/>
    </source>
</evidence>